<keyword evidence="6 9" id="KW-1133">Transmembrane helix</keyword>
<keyword evidence="8 9" id="KW-0472">Membrane</keyword>
<keyword evidence="4 9" id="KW-0812">Transmembrane</keyword>
<dbReference type="PANTHER" id="PTHR33910">
    <property type="entry name" value="PROTEIN TRANSLOCASE SUBUNIT SECE"/>
    <property type="match status" value="1"/>
</dbReference>
<keyword evidence="5 9" id="KW-0653">Protein transport</keyword>
<evidence type="ECO:0000256" key="4">
    <source>
        <dbReference type="ARBA" id="ARBA00022692"/>
    </source>
</evidence>
<sequence length="71" mass="7843">MSETTGNVVAEKASKKSWFKSVKSEFKKIVWPGKETLTKQTIAVVIVTLLLGIIIYLLDYVIEVGIGFILG</sequence>
<dbReference type="Gene3D" id="1.20.5.1030">
    <property type="entry name" value="Preprotein translocase secy subunit"/>
    <property type="match status" value="1"/>
</dbReference>
<organism evidence="10 11">
    <name type="scientific">Herbinix hemicellulosilytica</name>
    <dbReference type="NCBI Taxonomy" id="1564487"/>
    <lineage>
        <taxon>Bacteria</taxon>
        <taxon>Bacillati</taxon>
        <taxon>Bacillota</taxon>
        <taxon>Clostridia</taxon>
        <taxon>Lachnospirales</taxon>
        <taxon>Lachnospiraceae</taxon>
        <taxon>Herbinix</taxon>
    </lineage>
</organism>
<comment type="similarity">
    <text evidence="9">Belongs to the SecE/SEC61-gamma family.</text>
</comment>
<dbReference type="GO" id="GO:0005886">
    <property type="term" value="C:plasma membrane"/>
    <property type="evidence" value="ECO:0007669"/>
    <property type="project" value="UniProtKB-SubCell"/>
</dbReference>
<keyword evidence="3 9" id="KW-1003">Cell membrane</keyword>
<dbReference type="InterPro" id="IPR038379">
    <property type="entry name" value="SecE_sf"/>
</dbReference>
<feature type="transmembrane region" description="Helical" evidence="9">
    <location>
        <begin position="42"/>
        <end position="70"/>
    </location>
</feature>
<evidence type="ECO:0000313" key="10">
    <source>
        <dbReference type="EMBL" id="CRZ35274.1"/>
    </source>
</evidence>
<dbReference type="Pfam" id="PF00584">
    <property type="entry name" value="SecE"/>
    <property type="match status" value="1"/>
</dbReference>
<dbReference type="NCBIfam" id="TIGR00964">
    <property type="entry name" value="secE_bact"/>
    <property type="match status" value="1"/>
</dbReference>
<dbReference type="RefSeq" id="WP_103203364.1">
    <property type="nucleotide sequence ID" value="NZ_CVTD020000023.1"/>
</dbReference>
<keyword evidence="7 9" id="KW-0811">Translocation</keyword>
<evidence type="ECO:0000256" key="8">
    <source>
        <dbReference type="ARBA" id="ARBA00023136"/>
    </source>
</evidence>
<dbReference type="OrthoDB" id="9807958at2"/>
<dbReference type="GO" id="GO:0065002">
    <property type="term" value="P:intracellular protein transmembrane transport"/>
    <property type="evidence" value="ECO:0007669"/>
    <property type="project" value="UniProtKB-UniRule"/>
</dbReference>
<protein>
    <recommendedName>
        <fullName evidence="9">Protein translocase subunit SecE</fullName>
    </recommendedName>
</protein>
<evidence type="ECO:0000256" key="3">
    <source>
        <dbReference type="ARBA" id="ARBA00022475"/>
    </source>
</evidence>
<dbReference type="Proteomes" id="UP000236497">
    <property type="component" value="Unassembled WGS sequence"/>
</dbReference>
<dbReference type="GO" id="GO:0009306">
    <property type="term" value="P:protein secretion"/>
    <property type="evidence" value="ECO:0007669"/>
    <property type="project" value="UniProtKB-UniRule"/>
</dbReference>
<evidence type="ECO:0000256" key="6">
    <source>
        <dbReference type="ARBA" id="ARBA00022989"/>
    </source>
</evidence>
<evidence type="ECO:0000256" key="9">
    <source>
        <dbReference type="HAMAP-Rule" id="MF_00422"/>
    </source>
</evidence>
<dbReference type="InterPro" id="IPR001901">
    <property type="entry name" value="Translocase_SecE/Sec61-g"/>
</dbReference>
<proteinExistence type="inferred from homology"/>
<dbReference type="PANTHER" id="PTHR33910:SF1">
    <property type="entry name" value="PROTEIN TRANSLOCASE SUBUNIT SECE"/>
    <property type="match status" value="1"/>
</dbReference>
<dbReference type="EMBL" id="CVTD020000023">
    <property type="protein sequence ID" value="CRZ35274.1"/>
    <property type="molecule type" value="Genomic_DNA"/>
</dbReference>
<accession>A0A0H5SIG5</accession>
<dbReference type="AlphaFoldDB" id="A0A0H5SIG5"/>
<dbReference type="GO" id="GO:0008320">
    <property type="term" value="F:protein transmembrane transporter activity"/>
    <property type="evidence" value="ECO:0007669"/>
    <property type="project" value="UniProtKB-UniRule"/>
</dbReference>
<dbReference type="InterPro" id="IPR005807">
    <property type="entry name" value="SecE_bac"/>
</dbReference>
<dbReference type="GO" id="GO:0043952">
    <property type="term" value="P:protein transport by the Sec complex"/>
    <property type="evidence" value="ECO:0007669"/>
    <property type="project" value="UniProtKB-UniRule"/>
</dbReference>
<evidence type="ECO:0000256" key="5">
    <source>
        <dbReference type="ARBA" id="ARBA00022927"/>
    </source>
</evidence>
<evidence type="ECO:0000256" key="7">
    <source>
        <dbReference type="ARBA" id="ARBA00023010"/>
    </source>
</evidence>
<name>A0A0H5SIG5_HERHM</name>
<comment type="subcellular location">
    <subcellularLocation>
        <location evidence="9">Cell membrane</location>
        <topology evidence="9">Single-pass membrane protein</topology>
    </subcellularLocation>
    <subcellularLocation>
        <location evidence="1">Membrane</location>
    </subcellularLocation>
</comment>
<evidence type="ECO:0000256" key="2">
    <source>
        <dbReference type="ARBA" id="ARBA00022448"/>
    </source>
</evidence>
<evidence type="ECO:0000313" key="11">
    <source>
        <dbReference type="Proteomes" id="UP000236497"/>
    </source>
</evidence>
<evidence type="ECO:0000256" key="1">
    <source>
        <dbReference type="ARBA" id="ARBA00004370"/>
    </source>
</evidence>
<keyword evidence="2 9" id="KW-0813">Transport</keyword>
<dbReference type="HAMAP" id="MF_00422">
    <property type="entry name" value="SecE"/>
    <property type="match status" value="1"/>
</dbReference>
<comment type="subunit">
    <text evidence="9">Component of the Sec protein translocase complex. Heterotrimer consisting of SecY, SecE and SecG subunits. The heterotrimers can form oligomers, although 1 heterotrimer is thought to be able to translocate proteins. Interacts with the ribosome. Interacts with SecDF, and other proteins may be involved. Interacts with SecA.</text>
</comment>
<keyword evidence="11" id="KW-1185">Reference proteome</keyword>
<gene>
    <name evidence="9" type="primary">secE</name>
    <name evidence="10" type="ORF">HHT355_2076</name>
</gene>
<dbReference type="GO" id="GO:0006605">
    <property type="term" value="P:protein targeting"/>
    <property type="evidence" value="ECO:0007669"/>
    <property type="project" value="UniProtKB-UniRule"/>
</dbReference>
<reference evidence="10 11" key="1">
    <citation type="submission" date="2015-06" db="EMBL/GenBank/DDBJ databases">
        <authorList>
            <person name="Wibberg Daniel"/>
        </authorList>
    </citation>
    <scope>NUCLEOTIDE SEQUENCE [LARGE SCALE GENOMIC DNA]</scope>
    <source>
        <strain evidence="10 11">T3/55T</strain>
    </source>
</reference>
<comment type="function">
    <text evidence="9">Essential subunit of the Sec protein translocation channel SecYEG. Clamps together the 2 halves of SecY. May contact the channel plug during translocation.</text>
</comment>